<evidence type="ECO:0000313" key="2">
    <source>
        <dbReference type="Proteomes" id="UP000003688"/>
    </source>
</evidence>
<name>B9XE78_PEDPL</name>
<protein>
    <submittedName>
        <fullName evidence="1">Uncharacterized protein</fullName>
    </submittedName>
</protein>
<dbReference type="AlphaFoldDB" id="B9XE78"/>
<dbReference type="EMBL" id="ABOX02000007">
    <property type="protein sequence ID" value="EEF61969.1"/>
    <property type="molecule type" value="Genomic_DNA"/>
</dbReference>
<evidence type="ECO:0000313" key="1">
    <source>
        <dbReference type="EMBL" id="EEF61969.1"/>
    </source>
</evidence>
<dbReference type="STRING" id="320771.Cflav_PD4632"/>
<reference evidence="1 2" key="1">
    <citation type="journal article" date="2011" name="J. Bacteriol.">
        <title>Genome sequence of 'Pedosphaera parvula' Ellin514, an aerobic Verrucomicrobial isolate from pasture soil.</title>
        <authorList>
            <person name="Kant R."/>
            <person name="van Passel M.W."/>
            <person name="Sangwan P."/>
            <person name="Palva A."/>
            <person name="Lucas S."/>
            <person name="Copeland A."/>
            <person name="Lapidus A."/>
            <person name="Glavina Del Rio T."/>
            <person name="Dalin E."/>
            <person name="Tice H."/>
            <person name="Bruce D."/>
            <person name="Goodwin L."/>
            <person name="Pitluck S."/>
            <person name="Chertkov O."/>
            <person name="Larimer F.W."/>
            <person name="Land M.L."/>
            <person name="Hauser L."/>
            <person name="Brettin T.S."/>
            <person name="Detter J.C."/>
            <person name="Han S."/>
            <person name="de Vos W.M."/>
            <person name="Janssen P.H."/>
            <person name="Smidt H."/>
        </authorList>
    </citation>
    <scope>NUCLEOTIDE SEQUENCE [LARGE SCALE GENOMIC DNA]</scope>
    <source>
        <strain evidence="1 2">Ellin514</strain>
    </source>
</reference>
<keyword evidence="2" id="KW-1185">Reference proteome</keyword>
<accession>B9XE78</accession>
<proteinExistence type="predicted"/>
<organism evidence="1 2">
    <name type="scientific">Pedosphaera parvula (strain Ellin514)</name>
    <dbReference type="NCBI Taxonomy" id="320771"/>
    <lineage>
        <taxon>Bacteria</taxon>
        <taxon>Pseudomonadati</taxon>
        <taxon>Verrucomicrobiota</taxon>
        <taxon>Pedosphaerae</taxon>
        <taxon>Pedosphaerales</taxon>
        <taxon>Pedosphaeraceae</taxon>
        <taxon>Pedosphaera</taxon>
    </lineage>
</organism>
<sequence>MAVKEIVNAKFRMVNMETGRYRKVLVGIGRLKNLWREVTIQNSEARMRTELQRFRVINTVKLPDLDAVRCQWAMVGTKNQVGILSEGHRELTGATLS</sequence>
<dbReference type="Proteomes" id="UP000003688">
    <property type="component" value="Unassembled WGS sequence"/>
</dbReference>
<gene>
    <name evidence="1" type="ORF">Cflav_PD4632</name>
</gene>
<comment type="caution">
    <text evidence="1">The sequence shown here is derived from an EMBL/GenBank/DDBJ whole genome shotgun (WGS) entry which is preliminary data.</text>
</comment>